<gene>
    <name evidence="3" type="ORF">ACFSDE_14045</name>
</gene>
<feature type="transmembrane region" description="Helical" evidence="2">
    <location>
        <begin position="261"/>
        <end position="278"/>
    </location>
</feature>
<feature type="transmembrane region" description="Helical" evidence="2">
    <location>
        <begin position="285"/>
        <end position="305"/>
    </location>
</feature>
<dbReference type="EMBL" id="JBHUGD010000003">
    <property type="protein sequence ID" value="MFD1947917.1"/>
    <property type="molecule type" value="Genomic_DNA"/>
</dbReference>
<feature type="transmembrane region" description="Helical" evidence="2">
    <location>
        <begin position="107"/>
        <end position="128"/>
    </location>
</feature>
<keyword evidence="4" id="KW-1185">Reference proteome</keyword>
<reference evidence="4" key="1">
    <citation type="journal article" date="2019" name="Int. J. Syst. Evol. Microbiol.">
        <title>The Global Catalogue of Microorganisms (GCM) 10K type strain sequencing project: providing services to taxonomists for standard genome sequencing and annotation.</title>
        <authorList>
            <consortium name="The Broad Institute Genomics Platform"/>
            <consortium name="The Broad Institute Genome Sequencing Center for Infectious Disease"/>
            <person name="Wu L."/>
            <person name="Ma J."/>
        </authorList>
    </citation>
    <scope>NUCLEOTIDE SEQUENCE [LARGE SCALE GENOMIC DNA]</scope>
    <source>
        <strain evidence="4">CGMCC 1.12477</strain>
    </source>
</reference>
<dbReference type="Proteomes" id="UP001597351">
    <property type="component" value="Unassembled WGS sequence"/>
</dbReference>
<dbReference type="InterPro" id="IPR051533">
    <property type="entry name" value="WaaL-like"/>
</dbReference>
<feature type="transmembrane region" description="Helical" evidence="2">
    <location>
        <begin position="214"/>
        <end position="232"/>
    </location>
</feature>
<evidence type="ECO:0000313" key="4">
    <source>
        <dbReference type="Proteomes" id="UP001597351"/>
    </source>
</evidence>
<feature type="transmembrane region" description="Helical" evidence="2">
    <location>
        <begin position="140"/>
        <end position="160"/>
    </location>
</feature>
<evidence type="ECO:0008006" key="5">
    <source>
        <dbReference type="Google" id="ProtNLM"/>
    </source>
</evidence>
<keyword evidence="2" id="KW-0472">Membrane</keyword>
<evidence type="ECO:0000256" key="2">
    <source>
        <dbReference type="SAM" id="Phobius"/>
    </source>
</evidence>
<sequence length="454" mass="48924">MTTVPTTHSRVHPTPPPVAHTHRSRPGWPLTLLYIGFPVWWALGLAQLMFFVAAAAMAVILVRRREPLRVPHGFALWALFLVWVLLGMVVLRAHAPDTLPGFGMARVAGFVIRAGWYAAATVVMLYVVNTAREVTTQRIVRLLAYMFVVTTCFGVVASVAPQLEFSSPAELLLPHGIAKANFVSTLVHPTLASTSEFLGYEQPRPTAPFPYSNAWGNNLALFLPFFVLAWCGRDAGWRRHVAPFVLLAAVVPITFSLNRGLWIALAVAAAYAAFRLAANGRRRALQVLVAAVLVGGTAFMASPLYDTVTLRVETPHSNERRASTAETVVAVTAEGSPIVGYGSTRTMQGSFSSLAGGETDSCHQCAAPPLGTQGFMWRLVLTTGFIGTLLCLAFLGVQFVRRARGPSPLDVATCSALLVAVLCFFVYDSLGSALFTVCIAVGLMARADAEEAIR</sequence>
<keyword evidence="2" id="KW-1133">Transmembrane helix</keyword>
<feature type="transmembrane region" description="Helical" evidence="2">
    <location>
        <begin position="375"/>
        <end position="397"/>
    </location>
</feature>
<accession>A0ABW4TQU5</accession>
<keyword evidence="2" id="KW-0812">Transmembrane</keyword>
<feature type="region of interest" description="Disordered" evidence="1">
    <location>
        <begin position="1"/>
        <end position="23"/>
    </location>
</feature>
<name>A0ABW4TQU5_9ACTN</name>
<proteinExistence type="predicted"/>
<dbReference type="PANTHER" id="PTHR37422">
    <property type="entry name" value="TEICHURONIC ACID BIOSYNTHESIS PROTEIN TUAE"/>
    <property type="match status" value="1"/>
</dbReference>
<comment type="caution">
    <text evidence="3">The sequence shown here is derived from an EMBL/GenBank/DDBJ whole genome shotgun (WGS) entry which is preliminary data.</text>
</comment>
<dbReference type="RefSeq" id="WP_379189783.1">
    <property type="nucleotide sequence ID" value="NZ_JBHUGD010000003.1"/>
</dbReference>
<evidence type="ECO:0000313" key="3">
    <source>
        <dbReference type="EMBL" id="MFD1947917.1"/>
    </source>
</evidence>
<feature type="transmembrane region" description="Helical" evidence="2">
    <location>
        <begin position="239"/>
        <end position="255"/>
    </location>
</feature>
<protein>
    <recommendedName>
        <fullName evidence="5">O-antigen ligase domain-containing protein</fullName>
    </recommendedName>
</protein>
<feature type="transmembrane region" description="Helical" evidence="2">
    <location>
        <begin position="39"/>
        <end position="62"/>
    </location>
</feature>
<organism evidence="3 4">
    <name type="scientific">Nocardioides aestuarii</name>
    <dbReference type="NCBI Taxonomy" id="252231"/>
    <lineage>
        <taxon>Bacteria</taxon>
        <taxon>Bacillati</taxon>
        <taxon>Actinomycetota</taxon>
        <taxon>Actinomycetes</taxon>
        <taxon>Propionibacteriales</taxon>
        <taxon>Nocardioidaceae</taxon>
        <taxon>Nocardioides</taxon>
    </lineage>
</organism>
<feature type="transmembrane region" description="Helical" evidence="2">
    <location>
        <begin position="74"/>
        <end position="95"/>
    </location>
</feature>
<evidence type="ECO:0000256" key="1">
    <source>
        <dbReference type="SAM" id="MobiDB-lite"/>
    </source>
</evidence>
<dbReference type="PANTHER" id="PTHR37422:SF13">
    <property type="entry name" value="LIPOPOLYSACCHARIDE BIOSYNTHESIS PROTEIN PA4999-RELATED"/>
    <property type="match status" value="1"/>
</dbReference>